<dbReference type="EMBL" id="DXBX01000022">
    <property type="protein sequence ID" value="HIZ32440.1"/>
    <property type="molecule type" value="Genomic_DNA"/>
</dbReference>
<keyword evidence="6 10" id="KW-0418">Kinase</keyword>
<protein>
    <recommendedName>
        <fullName evidence="2">histidine kinase</fullName>
        <ecNumber evidence="2">2.7.13.3</ecNumber>
    </recommendedName>
</protein>
<dbReference type="InterPro" id="IPR036890">
    <property type="entry name" value="HATPase_C_sf"/>
</dbReference>
<gene>
    <name evidence="10" type="ORF">H9814_02670</name>
</gene>
<accession>A0A9D2E7Y7</accession>
<evidence type="ECO:0000256" key="7">
    <source>
        <dbReference type="ARBA" id="ARBA00022989"/>
    </source>
</evidence>
<sequence length="432" mass="49426">MKLLHYTYRKLSLLFIALMATWGVLFYYAIVDEVVDETDDTLENYAYLLIKQALRDPSTLNTQGNLMAVYSFRPLTEEEGVNYREIFYDSSLYIELEGEYEPVRAMKTAFRTSDGQFYELTLMVSTMERDDLREAMLWYLGILFLLLLICTSIGIRLVLKGVFRPLHRLLQWLQRIQPGKPVPPLDNPTQIREFRQLSDAAEDMAGRSHKAYEEQKQFIENAAHELQTPLAIVRGKVELLAESESLSEAQMKELDAIYSTLGRAVKLNKSLLLLSRIENGQFSEVEEVDVDELVDGLLPDLMDIYEHKDIHLDRQRAELPFIIRCNPSLAQILVSNLLKNALLHNLDGGTLQVVTTPDALLVRNSGDAPLDSEKLFRRFHHSITGKQDSNGLGLAIARTIARSASLTLDYVWEEGMHVFRLVKENKKEKEEG</sequence>
<dbReference type="InterPro" id="IPR050428">
    <property type="entry name" value="TCS_sensor_his_kinase"/>
</dbReference>
<keyword evidence="8" id="KW-0472">Membrane</keyword>
<dbReference type="InterPro" id="IPR003661">
    <property type="entry name" value="HisK_dim/P_dom"/>
</dbReference>
<evidence type="ECO:0000256" key="1">
    <source>
        <dbReference type="ARBA" id="ARBA00000085"/>
    </source>
</evidence>
<dbReference type="Pfam" id="PF02518">
    <property type="entry name" value="HATPase_c"/>
    <property type="match status" value="1"/>
</dbReference>
<dbReference type="PANTHER" id="PTHR45436:SF5">
    <property type="entry name" value="SENSOR HISTIDINE KINASE TRCS"/>
    <property type="match status" value="1"/>
</dbReference>
<dbReference type="InterPro" id="IPR003594">
    <property type="entry name" value="HATPase_dom"/>
</dbReference>
<dbReference type="CDD" id="cd00082">
    <property type="entry name" value="HisKA"/>
    <property type="match status" value="1"/>
</dbReference>
<evidence type="ECO:0000313" key="11">
    <source>
        <dbReference type="Proteomes" id="UP000824028"/>
    </source>
</evidence>
<keyword evidence="3" id="KW-0597">Phosphoprotein</keyword>
<feature type="domain" description="Histidine kinase" evidence="9">
    <location>
        <begin position="221"/>
        <end position="402"/>
    </location>
</feature>
<dbReference type="PANTHER" id="PTHR45436">
    <property type="entry name" value="SENSOR HISTIDINE KINASE YKOH"/>
    <property type="match status" value="1"/>
</dbReference>
<dbReference type="GO" id="GO:0000155">
    <property type="term" value="F:phosphorelay sensor kinase activity"/>
    <property type="evidence" value="ECO:0007669"/>
    <property type="project" value="InterPro"/>
</dbReference>
<dbReference type="PROSITE" id="PS50109">
    <property type="entry name" value="HIS_KIN"/>
    <property type="match status" value="1"/>
</dbReference>
<reference evidence="10" key="2">
    <citation type="submission" date="2021-04" db="EMBL/GenBank/DDBJ databases">
        <authorList>
            <person name="Gilroy R."/>
        </authorList>
    </citation>
    <scope>NUCLEOTIDE SEQUENCE</scope>
    <source>
        <strain evidence="10">ChiHjej9B8-1298</strain>
    </source>
</reference>
<dbReference type="SMART" id="SM00388">
    <property type="entry name" value="HisKA"/>
    <property type="match status" value="1"/>
</dbReference>
<name>A0A9D2E7Y7_9BACE</name>
<evidence type="ECO:0000256" key="5">
    <source>
        <dbReference type="ARBA" id="ARBA00022692"/>
    </source>
</evidence>
<keyword evidence="4" id="KW-0808">Transferase</keyword>
<evidence type="ECO:0000313" key="10">
    <source>
        <dbReference type="EMBL" id="HIZ32440.1"/>
    </source>
</evidence>
<dbReference type="AlphaFoldDB" id="A0A9D2E7Y7"/>
<reference evidence="10" key="1">
    <citation type="journal article" date="2021" name="PeerJ">
        <title>Extensive microbial diversity within the chicken gut microbiome revealed by metagenomics and culture.</title>
        <authorList>
            <person name="Gilroy R."/>
            <person name="Ravi A."/>
            <person name="Getino M."/>
            <person name="Pursley I."/>
            <person name="Horton D.L."/>
            <person name="Alikhan N.F."/>
            <person name="Baker D."/>
            <person name="Gharbi K."/>
            <person name="Hall N."/>
            <person name="Watson M."/>
            <person name="Adriaenssens E.M."/>
            <person name="Foster-Nyarko E."/>
            <person name="Jarju S."/>
            <person name="Secka A."/>
            <person name="Antonio M."/>
            <person name="Oren A."/>
            <person name="Chaudhuri R.R."/>
            <person name="La Ragione R."/>
            <person name="Hildebrand F."/>
            <person name="Pallen M.J."/>
        </authorList>
    </citation>
    <scope>NUCLEOTIDE SEQUENCE</scope>
    <source>
        <strain evidence="10">ChiHjej9B8-1298</strain>
    </source>
</reference>
<evidence type="ECO:0000256" key="8">
    <source>
        <dbReference type="SAM" id="Phobius"/>
    </source>
</evidence>
<dbReference type="SUPFAM" id="SSF47384">
    <property type="entry name" value="Homodimeric domain of signal transducing histidine kinase"/>
    <property type="match status" value="1"/>
</dbReference>
<evidence type="ECO:0000256" key="3">
    <source>
        <dbReference type="ARBA" id="ARBA00022553"/>
    </source>
</evidence>
<proteinExistence type="predicted"/>
<dbReference type="InterPro" id="IPR036097">
    <property type="entry name" value="HisK_dim/P_sf"/>
</dbReference>
<dbReference type="Gene3D" id="3.30.565.10">
    <property type="entry name" value="Histidine kinase-like ATPase, C-terminal domain"/>
    <property type="match status" value="1"/>
</dbReference>
<dbReference type="SUPFAM" id="SSF55874">
    <property type="entry name" value="ATPase domain of HSP90 chaperone/DNA topoisomerase II/histidine kinase"/>
    <property type="match status" value="1"/>
</dbReference>
<dbReference type="EC" id="2.7.13.3" evidence="2"/>
<evidence type="ECO:0000256" key="6">
    <source>
        <dbReference type="ARBA" id="ARBA00022777"/>
    </source>
</evidence>
<evidence type="ECO:0000256" key="2">
    <source>
        <dbReference type="ARBA" id="ARBA00012438"/>
    </source>
</evidence>
<dbReference type="GO" id="GO:0005886">
    <property type="term" value="C:plasma membrane"/>
    <property type="evidence" value="ECO:0007669"/>
    <property type="project" value="TreeGrafter"/>
</dbReference>
<comment type="caution">
    <text evidence="10">The sequence shown here is derived from an EMBL/GenBank/DDBJ whole genome shotgun (WGS) entry which is preliminary data.</text>
</comment>
<dbReference type="Proteomes" id="UP000824028">
    <property type="component" value="Unassembled WGS sequence"/>
</dbReference>
<feature type="transmembrane region" description="Helical" evidence="8">
    <location>
        <begin position="136"/>
        <end position="159"/>
    </location>
</feature>
<comment type="catalytic activity">
    <reaction evidence="1">
        <text>ATP + protein L-histidine = ADP + protein N-phospho-L-histidine.</text>
        <dbReference type="EC" id="2.7.13.3"/>
    </reaction>
</comment>
<dbReference type="Pfam" id="PF00512">
    <property type="entry name" value="HisKA"/>
    <property type="match status" value="1"/>
</dbReference>
<evidence type="ECO:0000256" key="4">
    <source>
        <dbReference type="ARBA" id="ARBA00022679"/>
    </source>
</evidence>
<keyword evidence="5 8" id="KW-0812">Transmembrane</keyword>
<organism evidence="10 11">
    <name type="scientific">Candidatus Bacteroides merdigallinarum</name>
    <dbReference type="NCBI Taxonomy" id="2838473"/>
    <lineage>
        <taxon>Bacteria</taxon>
        <taxon>Pseudomonadati</taxon>
        <taxon>Bacteroidota</taxon>
        <taxon>Bacteroidia</taxon>
        <taxon>Bacteroidales</taxon>
        <taxon>Bacteroidaceae</taxon>
        <taxon>Bacteroides</taxon>
    </lineage>
</organism>
<keyword evidence="7 8" id="KW-1133">Transmembrane helix</keyword>
<dbReference type="Gene3D" id="1.10.287.130">
    <property type="match status" value="1"/>
</dbReference>
<evidence type="ECO:0000259" key="9">
    <source>
        <dbReference type="PROSITE" id="PS50109"/>
    </source>
</evidence>
<feature type="transmembrane region" description="Helical" evidence="8">
    <location>
        <begin position="12"/>
        <end position="30"/>
    </location>
</feature>
<dbReference type="InterPro" id="IPR005467">
    <property type="entry name" value="His_kinase_dom"/>
</dbReference>